<evidence type="ECO:0000313" key="11">
    <source>
        <dbReference type="EMBL" id="KAI6778302.1"/>
    </source>
</evidence>
<dbReference type="PROSITE" id="PS50850">
    <property type="entry name" value="MFS"/>
    <property type="match status" value="1"/>
</dbReference>
<keyword evidence="3" id="KW-0813">Transport</keyword>
<dbReference type="OrthoDB" id="6612291at2759"/>
<comment type="caution">
    <text evidence="11">The sequence shown here is derived from an EMBL/GenBank/DDBJ whole genome shotgun (WGS) entry which is preliminary data.</text>
</comment>
<keyword evidence="12" id="KW-1185">Reference proteome</keyword>
<evidence type="ECO:0000256" key="4">
    <source>
        <dbReference type="ARBA" id="ARBA00022692"/>
    </source>
</evidence>
<evidence type="ECO:0000256" key="7">
    <source>
        <dbReference type="ARBA" id="ARBA00023136"/>
    </source>
</evidence>
<feature type="transmembrane region" description="Helical" evidence="9">
    <location>
        <begin position="2109"/>
        <end position="2127"/>
    </location>
</feature>
<feature type="transmembrane region" description="Helical" evidence="9">
    <location>
        <begin position="2407"/>
        <end position="2425"/>
    </location>
</feature>
<feature type="transmembrane region" description="Helical" evidence="9">
    <location>
        <begin position="2210"/>
        <end position="2235"/>
    </location>
</feature>
<dbReference type="SUPFAM" id="SSF52540">
    <property type="entry name" value="P-loop containing nucleoside triphosphate hydrolases"/>
    <property type="match status" value="1"/>
</dbReference>
<evidence type="ECO:0000313" key="12">
    <source>
        <dbReference type="Proteomes" id="UP001055219"/>
    </source>
</evidence>
<feature type="transmembrane region" description="Helical" evidence="9">
    <location>
        <begin position="2285"/>
        <end position="2302"/>
    </location>
</feature>
<keyword evidence="6 9" id="KW-1133">Transmembrane helix</keyword>
<dbReference type="GeneID" id="75834951"/>
<dbReference type="InterPro" id="IPR027417">
    <property type="entry name" value="P-loop_NTPase"/>
</dbReference>
<dbReference type="InterPro" id="IPR056884">
    <property type="entry name" value="NPHP3-like_N"/>
</dbReference>
<dbReference type="NCBIfam" id="TIGR00879">
    <property type="entry name" value="SP"/>
    <property type="match status" value="1"/>
</dbReference>
<gene>
    <name evidence="11" type="ORF">J7T54_008480</name>
</gene>
<dbReference type="GO" id="GO:0016020">
    <property type="term" value="C:membrane"/>
    <property type="evidence" value="ECO:0007669"/>
    <property type="project" value="UniProtKB-SubCell"/>
</dbReference>
<feature type="region of interest" description="Disordered" evidence="8">
    <location>
        <begin position="1"/>
        <end position="40"/>
    </location>
</feature>
<feature type="transmembrane region" description="Helical" evidence="9">
    <location>
        <begin position="2543"/>
        <end position="2562"/>
    </location>
</feature>
<keyword evidence="5" id="KW-0677">Repeat</keyword>
<evidence type="ECO:0000259" key="10">
    <source>
        <dbReference type="PROSITE" id="PS50850"/>
    </source>
</evidence>
<dbReference type="FunFam" id="1.20.1250.20:FF:000134">
    <property type="entry name" value="MFS sugar transporter protein"/>
    <property type="match status" value="1"/>
</dbReference>
<dbReference type="Proteomes" id="UP001055219">
    <property type="component" value="Unassembled WGS sequence"/>
</dbReference>
<name>A0A9P9XUZ3_9HYPO</name>
<dbReference type="Gene3D" id="3.40.50.300">
    <property type="entry name" value="P-loop containing nucleotide triphosphate hydrolases"/>
    <property type="match status" value="1"/>
</dbReference>
<dbReference type="PANTHER" id="PTHR48022">
    <property type="entry name" value="PLASTIDIC GLUCOSE TRANSPORTER 4"/>
    <property type="match status" value="1"/>
</dbReference>
<feature type="compositionally biased region" description="Basic residues" evidence="8">
    <location>
        <begin position="1"/>
        <end position="10"/>
    </location>
</feature>
<feature type="transmembrane region" description="Helical" evidence="9">
    <location>
        <begin position="2247"/>
        <end position="2265"/>
    </location>
</feature>
<dbReference type="PROSITE" id="PS00216">
    <property type="entry name" value="SUGAR_TRANSPORT_1"/>
    <property type="match status" value="2"/>
</dbReference>
<keyword evidence="7 9" id="KW-0472">Membrane</keyword>
<evidence type="ECO:0000256" key="9">
    <source>
        <dbReference type="SAM" id="Phobius"/>
    </source>
</evidence>
<feature type="domain" description="Major facilitator superfamily (MFS) profile" evidence="10">
    <location>
        <begin position="2114"/>
        <end position="2566"/>
    </location>
</feature>
<evidence type="ECO:0000256" key="5">
    <source>
        <dbReference type="ARBA" id="ARBA00022737"/>
    </source>
</evidence>
<dbReference type="PANTHER" id="PTHR48022:SF46">
    <property type="entry name" value="SUGAR TRANSPORTER, PUTATIVE (AFU_ORTHOLOGUE AFUA_1G11830)-RELATED"/>
    <property type="match status" value="1"/>
</dbReference>
<feature type="transmembrane region" description="Helical" evidence="9">
    <location>
        <begin position="2186"/>
        <end position="2204"/>
    </location>
</feature>
<dbReference type="GO" id="GO:0005351">
    <property type="term" value="F:carbohydrate:proton symporter activity"/>
    <property type="evidence" value="ECO:0007669"/>
    <property type="project" value="TreeGrafter"/>
</dbReference>
<organism evidence="11 12">
    <name type="scientific">Emericellopsis cladophorae</name>
    <dbReference type="NCBI Taxonomy" id="2686198"/>
    <lineage>
        <taxon>Eukaryota</taxon>
        <taxon>Fungi</taxon>
        <taxon>Dikarya</taxon>
        <taxon>Ascomycota</taxon>
        <taxon>Pezizomycotina</taxon>
        <taxon>Sordariomycetes</taxon>
        <taxon>Hypocreomycetidae</taxon>
        <taxon>Hypocreales</taxon>
        <taxon>Bionectriaceae</taxon>
        <taxon>Emericellopsis</taxon>
    </lineage>
</organism>
<evidence type="ECO:0000256" key="2">
    <source>
        <dbReference type="ARBA" id="ARBA00010992"/>
    </source>
</evidence>
<evidence type="ECO:0000256" key="3">
    <source>
        <dbReference type="ARBA" id="ARBA00022448"/>
    </source>
</evidence>
<dbReference type="PROSITE" id="PS00217">
    <property type="entry name" value="SUGAR_TRANSPORT_2"/>
    <property type="match status" value="1"/>
</dbReference>
<dbReference type="EMBL" id="JAGIXG020000074">
    <property type="protein sequence ID" value="KAI6778302.1"/>
    <property type="molecule type" value="Genomic_DNA"/>
</dbReference>
<reference evidence="11" key="1">
    <citation type="journal article" date="2021" name="J Fungi (Basel)">
        <title>Genomic and Metabolomic Analyses of the Marine Fungus Emericellopsis cladophorae: Insights into Saltwater Adaptability Mechanisms and Its Biosynthetic Potential.</title>
        <authorList>
            <person name="Goncalves M.F.M."/>
            <person name="Hilario S."/>
            <person name="Van de Peer Y."/>
            <person name="Esteves A.C."/>
            <person name="Alves A."/>
        </authorList>
    </citation>
    <scope>NUCLEOTIDE SEQUENCE</scope>
    <source>
        <strain evidence="11">MUM 19.33</strain>
    </source>
</reference>
<dbReference type="SUPFAM" id="SSF103473">
    <property type="entry name" value="MFS general substrate transporter"/>
    <property type="match status" value="1"/>
</dbReference>
<protein>
    <submittedName>
        <fullName evidence="11">NACHT domain protein</fullName>
    </submittedName>
</protein>
<dbReference type="PRINTS" id="PR00171">
    <property type="entry name" value="SUGRTRNSPORT"/>
</dbReference>
<keyword evidence="4 9" id="KW-0812">Transmembrane</keyword>
<dbReference type="InterPro" id="IPR003663">
    <property type="entry name" value="Sugar/inositol_transpt"/>
</dbReference>
<feature type="transmembrane region" description="Helical" evidence="9">
    <location>
        <begin position="2155"/>
        <end position="2174"/>
    </location>
</feature>
<proteinExistence type="inferred from homology"/>
<dbReference type="Gene3D" id="1.20.1250.20">
    <property type="entry name" value="MFS general substrate transporter like domains"/>
    <property type="match status" value="1"/>
</dbReference>
<dbReference type="Pfam" id="PF24883">
    <property type="entry name" value="NPHP3_N"/>
    <property type="match status" value="1"/>
</dbReference>
<dbReference type="Pfam" id="PF00083">
    <property type="entry name" value="Sugar_tr"/>
    <property type="match status" value="1"/>
</dbReference>
<dbReference type="InterPro" id="IPR005829">
    <property type="entry name" value="Sugar_transporter_CS"/>
</dbReference>
<feature type="transmembrane region" description="Helical" evidence="9">
    <location>
        <begin position="2434"/>
        <end position="2453"/>
    </location>
</feature>
<dbReference type="InterPro" id="IPR050360">
    <property type="entry name" value="MFS_Sugar_Transporters"/>
</dbReference>
<evidence type="ECO:0000256" key="8">
    <source>
        <dbReference type="SAM" id="MobiDB-lite"/>
    </source>
</evidence>
<evidence type="ECO:0000256" key="6">
    <source>
        <dbReference type="ARBA" id="ARBA00022989"/>
    </source>
</evidence>
<evidence type="ECO:0000256" key="1">
    <source>
        <dbReference type="ARBA" id="ARBA00004141"/>
    </source>
</evidence>
<dbReference type="RefSeq" id="XP_051359158.1">
    <property type="nucleotide sequence ID" value="XM_051509892.1"/>
</dbReference>
<dbReference type="InterPro" id="IPR005828">
    <property type="entry name" value="MFS_sugar_transport-like"/>
</dbReference>
<dbReference type="InterPro" id="IPR020846">
    <property type="entry name" value="MFS_dom"/>
</dbReference>
<comment type="subcellular location">
    <subcellularLocation>
        <location evidence="1">Membrane</location>
        <topology evidence="1">Multi-pass membrane protein</topology>
    </subcellularLocation>
</comment>
<comment type="similarity">
    <text evidence="2">Belongs to the major facilitator superfamily. Sugar transporter (TC 2.A.1.1) family.</text>
</comment>
<sequence>MPALVSHRHYSFGAPRSPSSRRQSSHLEHHQTLSNGGMAQSISSLKMTPRRFSKRPATNITNVVSTIKSRSNDELGPGVSPQIFGTSYSSMLEWFSTQRMALLPPEGSDYDKVLAWAHLFVERLNSFDLAIEEFAGDSYLATQLAYGYCAMLLELGQENASALTISFGFFHSVSMPFLNLLERAELFNANHEIREQLVLALGDLVSLVASISTHFHKAVHGLHGSSVSIDIYRVFSNQIDTFRQRCEKVSVLLWGQQLLKENVPPGKVDEIGLIKSWLSPDDAVVARVADSASHLAHDRQELTCLWMGPRLTRFLSSPAKTLSLAGKPGSGKTVLASVVVDHLQHPIGGVFYSTLYIPINARIPAGTTSHAIASTILFQLLGKRIGNVQLYQMLSDAYKRSKLITSAAEYDGLLWNTVEAALGVSVQGASELVIVVDGLDESSCGEKTLMNNLVSVTRDAPNVKLITFGAENSAPSSQHECVQISNDLVFDDISAIVRSNLMLKGAFSGLNEMAQETLVTRLVDAANGSFVWSKLITKIVREESKPEGLKNAVETIVSSKPSITDLVSQVVSTSSTTVEAKHMLLWLATVERPLHVQELAALLSIHVDKVSVSDDEVDTLQVLKPIKALVFLEDELVYLRHAVIRQSVQELFSKGALIPNLKDRHADLVTRLLVYTRTVSLQQRDVSLSSMEQADTTALVHRHILLDFALRYWPLHLRNTSVFLKDGSRGVSKDISKIIPTSIAVVQLQHSLWEHSLPTPLLFTYSTMASDVLRETLTPKHAAPLQSTILVAQLLRQIGRPADATPLIYQAALTSHSLLTTESVVTMQLMRLFLELTSDQVTPSKTDIMVKREKCLLLLVECYKIHYGSSSESVITIWRQLAEHYHLIKEVQQAHEIEGAIQSVAHADAAHHEANGTTGSLAVKLRAPKDQGPYSRQTLILDTEYDDEVDSTSGFNFGRSLEMVHKYISQEHYEAAECVYVQLWQQAIIECQYSASSHSQVQSLSATLEYSKFLHSRGRTDQAASILTSFWQDFHNGTLHNEASLLHLRDIAYFFKSVKLPLQAIAVFKKCAWYYESTNNTQSSVYKDLRVSIEKIIREVLESSTSFIPASSESTLEKMIIERAHSVLVDQVVFDAAESLNKRYEAHQFWRNSTRLLKGVLQGVWPSLFSSSMEDVVLPTKLAEQCVKLAQHLSQCYRFRRRPSKEKDIYVRIYRALRSERKVEDPLRKDVTSGLLQCYEANSNTELVISTHEELLNDYTQFYGPEHATVIRQLWTLANLTRPQPVSIEYYQQIIRILNKGNGSKPCHPDAFEPLVIVATDMWTQSRYMDAANFYAILFTTFLEQEKLSPNLKDASFVREIFERYTHCLRVLRTDFSTLHGITTSYRTKCKAVFGSSATVTVLATLALARICQESKRYEKDAITLYKELLKTESHAVNHNEISAILETLYEDQATLVANAKMEDLSSDEAQKAEQRLRGRMTSTRKTYGWAHEESLTQLTQMVTLLVIRNETNAALSELNEATSQILSSTTSATALFSAASSIASAYLAVGQKHKALELTDDIYRQIILRDSSNSSKLNFDLSGKIQSSLIFLAEMRHSLTHQSSSVTEILSTLTTEITYFEDFERLTKAKDSSLHSVLVSATRLYHFLLSHDKEAAQRVLTELKNYFIRTEGKRIQCTDPGQVHEFVFTLIEYFRVYQVQDLTRSVGIASNERVIQLLKDHKFDAAINLATVAFKYISAQSSYCTPKVVKFVFMLGMNISGCGHITQTKQAVHEKLLATSATLLQDALRVTSDLKLDLALMESDSLNRLIGVLGEQQAHDTLSWLLGILWNSRDVHQKWEPSATLALGRRYIMARYLVGDTSAAVRLAEDIVYNVRRVHGPRHHTTLDMSALLAQIYTGIGQKYQAHKDGVELAKRYYKKSSATHENILRAFTDMDLDATLDGSMSLDGHSLDLDLHDDLESSVSPEEAVRKHFKLLKLAVQRLGEWPKDYTEYERLNADLYREFPVALNGVEGVEKWDLKKMGDGKAESDEDLVDGHVSDWALFETEQWFEAGVDEANGVNAKRAAVCPQEVQAQISFLDLFHREIRRSGHSEIVSSREQLNMGKKLANWYFALVAALCMVLYGYDASVFNSVQGSDNWFKWMNVDKDKDTQMLGLINTSYTIGAIVAGFFLGGPLADYLGRRWGMWAGCFLTIVATFMQAFTPHHKIGVFIAGRVIIGIGQGLALTAAPVYINEIAPAEIRGRIMTIWQMNYSVGSFIAYWVNYACSTRREKLGQWDWKMVVMFQILMPALVCIALPFIPETARWHIKKNDNIDAARASLARMRGTEQEVEEELLAIRSAVEYEKEAISSTSYAALFRDPSVRKRLILAFILNIGQQLTGQGTLNSYSTSIYRQIWNNPETINLINALNATFGILFTLNAMWTSDRYGRRWLLIVGAIGMGVCMLVVSLVGLKTPTVYIKESPDGVKSEPVGIGIVFLLFLFAFFYKPSWGATVWMWTAEVFSMNIRAQAVGMSSQMQNVANTIFQQFFPEFLANEGLKCLFFFMSVNFCLAAFVWFLIPETKQVPLEEIDVLFGGASHSGQNSIELSLTNYGFLTAVADSSLRTLDIAIDMHQRNALRFAPASTFVLITTASVFPLKGLGLSVNIIKLNSSLEILSKAVAALRISRPGEFIWGHVSGKDRALASTDVANSEKARLEELENGLDANFNNDAKWPARLDGTKKLIRKLEWIILPAL</sequence>
<reference evidence="11" key="2">
    <citation type="submission" date="2022-07" db="EMBL/GenBank/DDBJ databases">
        <authorList>
            <person name="Goncalves M.F.M."/>
            <person name="Hilario S."/>
            <person name="Van De Peer Y."/>
            <person name="Esteves A.C."/>
            <person name="Alves A."/>
        </authorList>
    </citation>
    <scope>NUCLEOTIDE SEQUENCE</scope>
    <source>
        <strain evidence="11">MUM 19.33</strain>
    </source>
</reference>
<accession>A0A9P9XUZ3</accession>
<dbReference type="InterPro" id="IPR036259">
    <property type="entry name" value="MFS_trans_sf"/>
</dbReference>
<feature type="transmembrane region" description="Helical" evidence="9">
    <location>
        <begin position="2473"/>
        <end position="2489"/>
    </location>
</feature>